<comment type="caution">
    <text evidence="1">The sequence shown here is derived from an EMBL/GenBank/DDBJ whole genome shotgun (WGS) entry which is preliminary data.</text>
</comment>
<dbReference type="AlphaFoldDB" id="A0A1X2FGU1"/>
<evidence type="ECO:0000313" key="2">
    <source>
        <dbReference type="Proteomes" id="UP000193964"/>
    </source>
</evidence>
<dbReference type="Proteomes" id="UP000193964">
    <property type="component" value="Unassembled WGS sequence"/>
</dbReference>
<reference evidence="1 2" key="1">
    <citation type="submission" date="2016-01" db="EMBL/GenBank/DDBJ databases">
        <title>The new phylogeny of the genus Mycobacterium.</title>
        <authorList>
            <person name="Tarcisio F."/>
            <person name="Conor M."/>
            <person name="Antonella G."/>
            <person name="Elisabetta G."/>
            <person name="Giulia F.S."/>
            <person name="Sara T."/>
            <person name="Anna F."/>
            <person name="Clotilde B."/>
            <person name="Roberto B."/>
            <person name="Veronica D.S."/>
            <person name="Fabio R."/>
            <person name="Monica P."/>
            <person name="Olivier J."/>
            <person name="Enrico T."/>
            <person name="Nicola S."/>
        </authorList>
    </citation>
    <scope>NUCLEOTIDE SEQUENCE [LARGE SCALE GENOMIC DNA]</scope>
    <source>
        <strain evidence="1 2">ATCC 700010</strain>
    </source>
</reference>
<sequence length="118" mass="12794">MQQALLVRVVKRASKSVHYLDNVFVRHSGWISLGQHASEVFAVDEVHRNPQLPVMLATVVDTDDTGMPQRGRQVRFSNEASPVSVIVGPVAGKKLKRVAPGQPGMLGEVHLAHATGPQ</sequence>
<accession>A0A1X2FGU1</accession>
<proteinExistence type="predicted"/>
<gene>
    <name evidence="1" type="ORF">AWC31_17880</name>
</gene>
<protein>
    <submittedName>
        <fullName evidence="1">Uncharacterized protein</fullName>
    </submittedName>
</protein>
<organism evidence="1 2">
    <name type="scientific">Mycolicibacterium wolinskyi</name>
    <dbReference type="NCBI Taxonomy" id="59750"/>
    <lineage>
        <taxon>Bacteria</taxon>
        <taxon>Bacillati</taxon>
        <taxon>Actinomycetota</taxon>
        <taxon>Actinomycetes</taxon>
        <taxon>Mycobacteriales</taxon>
        <taxon>Mycobacteriaceae</taxon>
        <taxon>Mycolicibacterium</taxon>
    </lineage>
</organism>
<name>A0A1X2FGU1_9MYCO</name>
<evidence type="ECO:0000313" key="1">
    <source>
        <dbReference type="EMBL" id="ORX17199.1"/>
    </source>
</evidence>
<dbReference type="EMBL" id="LQQA01000008">
    <property type="protein sequence ID" value="ORX17199.1"/>
    <property type="molecule type" value="Genomic_DNA"/>
</dbReference>